<dbReference type="PANTHER" id="PTHR22946">
    <property type="entry name" value="DIENELACTONE HYDROLASE DOMAIN-CONTAINING PROTEIN-RELATED"/>
    <property type="match status" value="1"/>
</dbReference>
<protein>
    <submittedName>
        <fullName evidence="3">Dienelactone hydrolase</fullName>
    </submittedName>
</protein>
<dbReference type="SUPFAM" id="SSF53474">
    <property type="entry name" value="alpha/beta-Hydrolases"/>
    <property type="match status" value="1"/>
</dbReference>
<dbReference type="InterPro" id="IPR050261">
    <property type="entry name" value="FrsA_esterase"/>
</dbReference>
<dbReference type="GO" id="GO:0016787">
    <property type="term" value="F:hydrolase activity"/>
    <property type="evidence" value="ECO:0007669"/>
    <property type="project" value="UniProtKB-KW"/>
</dbReference>
<reference evidence="4" key="1">
    <citation type="submission" date="2017-04" db="EMBL/GenBank/DDBJ databases">
        <authorList>
            <person name="Varghese N."/>
            <person name="Submissions S."/>
        </authorList>
    </citation>
    <scope>NUCLEOTIDE SEQUENCE [LARGE SCALE GENOMIC DNA]</scope>
    <source>
        <strain evidence="4">VKM Ac-2510</strain>
    </source>
</reference>
<evidence type="ECO:0000313" key="4">
    <source>
        <dbReference type="Proteomes" id="UP000193244"/>
    </source>
</evidence>
<accession>A0A1X7JVI8</accession>
<evidence type="ECO:0000313" key="3">
    <source>
        <dbReference type="EMBL" id="SMG32082.1"/>
    </source>
</evidence>
<feature type="domain" description="Dienelactone hydrolase" evidence="2">
    <location>
        <begin position="45"/>
        <end position="257"/>
    </location>
</feature>
<proteinExistence type="inferred from homology"/>
<dbReference type="OrthoDB" id="3208682at2"/>
<dbReference type="PANTHER" id="PTHR22946:SF0">
    <property type="entry name" value="DIENELACTONE HYDROLASE DOMAIN-CONTAINING PROTEIN"/>
    <property type="match status" value="1"/>
</dbReference>
<evidence type="ECO:0000259" key="2">
    <source>
        <dbReference type="Pfam" id="PF01738"/>
    </source>
</evidence>
<organism evidence="3 4">
    <name type="scientific">Agreia pratensis</name>
    <dbReference type="NCBI Taxonomy" id="150121"/>
    <lineage>
        <taxon>Bacteria</taxon>
        <taxon>Bacillati</taxon>
        <taxon>Actinomycetota</taxon>
        <taxon>Actinomycetes</taxon>
        <taxon>Micrococcales</taxon>
        <taxon>Microbacteriaceae</taxon>
        <taxon>Agreia</taxon>
    </lineage>
</organism>
<name>A0A1X7JVI8_9MICO</name>
<keyword evidence="3" id="KW-0378">Hydrolase</keyword>
<dbReference type="Proteomes" id="UP000193244">
    <property type="component" value="Unassembled WGS sequence"/>
</dbReference>
<dbReference type="RefSeq" id="WP_085485133.1">
    <property type="nucleotide sequence ID" value="NZ_FXAY01000002.1"/>
</dbReference>
<sequence>MTTIGTSLVFSPQHEALINSVPLREGSSIRSERISYDHDGSALEGYLAWDASDAEVRPGVLVIHDWYGEGEYVHARVHMLARLGYVAFAADIYGAGVRPQGDEAPAVAGAFYGDQQLLRARVQAGFDRLRSDSRVDPDRIAVIGYCFGGSATLEFARTGAPIAGAVSFHGGLITHEPADVADLRAPLLVLTGADDPVVPDEAVIAFENELRTAPELDWQVVSYSGAPHAFTQPMLPSYRPKADARSWKAMEAFFDEVLA</sequence>
<dbReference type="InterPro" id="IPR029058">
    <property type="entry name" value="AB_hydrolase_fold"/>
</dbReference>
<comment type="similarity">
    <text evidence="1">Belongs to the AB hydrolase superfamily.</text>
</comment>
<gene>
    <name evidence="3" type="ORF">SAMN06296010_1883</name>
</gene>
<dbReference type="EMBL" id="FXAY01000002">
    <property type="protein sequence ID" value="SMG32082.1"/>
    <property type="molecule type" value="Genomic_DNA"/>
</dbReference>
<keyword evidence="4" id="KW-1185">Reference proteome</keyword>
<dbReference type="Pfam" id="PF01738">
    <property type="entry name" value="DLH"/>
    <property type="match status" value="1"/>
</dbReference>
<dbReference type="STRING" id="150121.SAMN06296010_1883"/>
<dbReference type="AlphaFoldDB" id="A0A1X7JVI8"/>
<dbReference type="Gene3D" id="3.40.50.1820">
    <property type="entry name" value="alpha/beta hydrolase"/>
    <property type="match status" value="1"/>
</dbReference>
<evidence type="ECO:0000256" key="1">
    <source>
        <dbReference type="ARBA" id="ARBA00008645"/>
    </source>
</evidence>
<dbReference type="InterPro" id="IPR002925">
    <property type="entry name" value="Dienelactn_hydro"/>
</dbReference>